<feature type="repeat" description="PPR" evidence="3">
    <location>
        <begin position="180"/>
        <end position="214"/>
    </location>
</feature>
<evidence type="ECO:0000313" key="6">
    <source>
        <dbReference type="Proteomes" id="UP000682877"/>
    </source>
</evidence>
<dbReference type="InterPro" id="IPR046960">
    <property type="entry name" value="PPR_At4g14850-like_plant"/>
</dbReference>
<name>A0A8S1ZL89_ARAAE</name>
<reference evidence="5" key="1">
    <citation type="submission" date="2021-01" db="EMBL/GenBank/DDBJ databases">
        <authorList>
            <person name="Bezrukov I."/>
        </authorList>
    </citation>
    <scope>NUCLEOTIDE SEQUENCE</scope>
</reference>
<keyword evidence="6" id="KW-1185">Reference proteome</keyword>
<dbReference type="PROSITE" id="PS51375">
    <property type="entry name" value="PPR"/>
    <property type="match status" value="2"/>
</dbReference>
<dbReference type="Pfam" id="PF14432">
    <property type="entry name" value="DYW_deaminase"/>
    <property type="match status" value="1"/>
</dbReference>
<dbReference type="NCBIfam" id="TIGR00756">
    <property type="entry name" value="PPR"/>
    <property type="match status" value="2"/>
</dbReference>
<evidence type="ECO:0000313" key="5">
    <source>
        <dbReference type="EMBL" id="CAE5958835.1"/>
    </source>
</evidence>
<keyword evidence="2" id="KW-0677">Repeat</keyword>
<evidence type="ECO:0000256" key="1">
    <source>
        <dbReference type="ARBA" id="ARBA00006643"/>
    </source>
</evidence>
<evidence type="ECO:0000259" key="4">
    <source>
        <dbReference type="Pfam" id="PF14432"/>
    </source>
</evidence>
<dbReference type="InterPro" id="IPR002885">
    <property type="entry name" value="PPR_rpt"/>
</dbReference>
<dbReference type="Pfam" id="PF01535">
    <property type="entry name" value="PPR"/>
    <property type="match status" value="4"/>
</dbReference>
<dbReference type="EMBL" id="LR999451">
    <property type="protein sequence ID" value="CAE5958835.1"/>
    <property type="molecule type" value="Genomic_DNA"/>
</dbReference>
<evidence type="ECO:0000256" key="3">
    <source>
        <dbReference type="PROSITE-ProRule" id="PRU00708"/>
    </source>
</evidence>
<comment type="similarity">
    <text evidence="1">Belongs to the PPR family. PCMP-H subfamily.</text>
</comment>
<feature type="domain" description="DYW" evidence="4">
    <location>
        <begin position="379"/>
        <end position="471"/>
    </location>
</feature>
<protein>
    <recommendedName>
        <fullName evidence="4">DYW domain-containing protein</fullName>
    </recommendedName>
</protein>
<accession>A0A8S1ZL89</accession>
<evidence type="ECO:0000256" key="2">
    <source>
        <dbReference type="ARBA" id="ARBA00022737"/>
    </source>
</evidence>
<dbReference type="GO" id="GO:0003723">
    <property type="term" value="F:RNA binding"/>
    <property type="evidence" value="ECO:0007669"/>
    <property type="project" value="InterPro"/>
</dbReference>
<dbReference type="GO" id="GO:0008270">
    <property type="term" value="F:zinc ion binding"/>
    <property type="evidence" value="ECO:0007669"/>
    <property type="project" value="InterPro"/>
</dbReference>
<proteinExistence type="inferred from homology"/>
<dbReference type="PANTHER" id="PTHR47926">
    <property type="entry name" value="PENTATRICOPEPTIDE REPEAT-CONTAINING PROTEIN"/>
    <property type="match status" value="1"/>
</dbReference>
<dbReference type="GO" id="GO:0009451">
    <property type="term" value="P:RNA modification"/>
    <property type="evidence" value="ECO:0007669"/>
    <property type="project" value="InterPro"/>
</dbReference>
<feature type="repeat" description="PPR" evidence="3">
    <location>
        <begin position="149"/>
        <end position="179"/>
    </location>
</feature>
<dbReference type="PANTHER" id="PTHR47926:SF388">
    <property type="entry name" value="DYW DOMAIN-CONTAINING PROTEIN"/>
    <property type="match status" value="1"/>
</dbReference>
<dbReference type="Proteomes" id="UP000682877">
    <property type="component" value="Chromosome 1"/>
</dbReference>
<dbReference type="Gene3D" id="1.25.40.10">
    <property type="entry name" value="Tetratricopeptide repeat domain"/>
    <property type="match status" value="2"/>
</dbReference>
<organism evidence="5 6">
    <name type="scientific">Arabidopsis arenosa</name>
    <name type="common">Sand rock-cress</name>
    <name type="synonym">Cardaminopsis arenosa</name>
    <dbReference type="NCBI Taxonomy" id="38785"/>
    <lineage>
        <taxon>Eukaryota</taxon>
        <taxon>Viridiplantae</taxon>
        <taxon>Streptophyta</taxon>
        <taxon>Embryophyta</taxon>
        <taxon>Tracheophyta</taxon>
        <taxon>Spermatophyta</taxon>
        <taxon>Magnoliopsida</taxon>
        <taxon>eudicotyledons</taxon>
        <taxon>Gunneridae</taxon>
        <taxon>Pentapetalae</taxon>
        <taxon>rosids</taxon>
        <taxon>malvids</taxon>
        <taxon>Brassicales</taxon>
        <taxon>Brassicaceae</taxon>
        <taxon>Camelineae</taxon>
        <taxon>Arabidopsis</taxon>
    </lineage>
</organism>
<dbReference type="InterPro" id="IPR011990">
    <property type="entry name" value="TPR-like_helical_dom_sf"/>
</dbReference>
<dbReference type="InterPro" id="IPR032867">
    <property type="entry name" value="DYW_dom"/>
</dbReference>
<dbReference type="AlphaFoldDB" id="A0A8S1ZL89"/>
<gene>
    <name evidence="5" type="ORF">AARE701A_LOCUS2402</name>
</gene>
<sequence length="471" mass="54258">MVRLWCGKLKLSKPYLALATRSRSRWFSSRGAPSHHHHSLTYYGRTETINRLERYITERTWTQNPIVCQYKTTVSPSAAQNVTIETFDSLCNQGNWREAVEVLDYLENKGFAMDLIRLLRLAKICGEPEALEAARVVHDCIIALVSPCDVGSRNAIIKMYSCCGSVDDALKVFDEMPNRNSETWCVMMRCFVNNGFGEEAINLFTRFKEEGNKPDGEIFNEVLFTCTLTGDVKEGSLQFEAMNREYGIIPSMEHYHSVIKMFATFGHLDEALNFVERMRMEPSVDVWETLMNLSRVHGDVELGDRCAELVEKLDATRLDKVSSAGLVVTKASDNVKKEPSNRSEPYWCYNFRPVDTSHPQMNIIYETLMSLRSQMKEMGYVPDTRFYRTLIMVMENKEQVFGYREEIAVVESLLKSKPRSSITLITNVRIVGDCHNMMKLMSVITGRELIKRDSKRYHYFKNGVCNCNDRW</sequence>